<evidence type="ECO:0000313" key="7">
    <source>
        <dbReference type="Proteomes" id="UP000000390"/>
    </source>
</evidence>
<dbReference type="InterPro" id="IPR007050">
    <property type="entry name" value="HTH_bacterioopsin"/>
</dbReference>
<evidence type="ECO:0000259" key="4">
    <source>
        <dbReference type="Pfam" id="PF15915"/>
    </source>
</evidence>
<proteinExistence type="predicted"/>
<dbReference type="KEGG" id="hje:HacjB3_00565"/>
<accession>D8J4E4</accession>
<name>D8J4E4_HALJB</name>
<evidence type="ECO:0000313" key="6">
    <source>
        <dbReference type="EMBL" id="ELY33019.1"/>
    </source>
</evidence>
<dbReference type="Proteomes" id="UP000011645">
    <property type="component" value="Unassembled WGS sequence"/>
</dbReference>
<evidence type="ECO:0000259" key="3">
    <source>
        <dbReference type="Pfam" id="PF04967"/>
    </source>
</evidence>
<dbReference type="HOGENOM" id="CLU_076274_0_0_2"/>
<reference evidence="5 7" key="1">
    <citation type="journal article" date="2010" name="J. Bacteriol.">
        <title>Complete genome sequence of Halalkalicoccus jeotgali B3(T), an extremely halophilic archaeon.</title>
        <authorList>
            <person name="Roh S.W."/>
            <person name="Nam Y.D."/>
            <person name="Nam S.H."/>
            <person name="Choi S.H."/>
            <person name="Park H.S."/>
            <person name="Bae J.W."/>
        </authorList>
    </citation>
    <scope>NUCLEOTIDE SEQUENCE [LARGE SCALE GENOMIC DNA]</scope>
    <source>
        <strain evidence="5">B3</strain>
        <strain evidence="7">DSM 18796 / CECT 7217 / JCM 14584 / KCTC 4019 / B3</strain>
    </source>
</reference>
<dbReference type="Pfam" id="PF04967">
    <property type="entry name" value="HTH_10"/>
    <property type="match status" value="1"/>
</dbReference>
<dbReference type="InterPro" id="IPR031803">
    <property type="entry name" value="BAT_GAF/HTH-assoc"/>
</dbReference>
<evidence type="ECO:0000313" key="8">
    <source>
        <dbReference type="Proteomes" id="UP000011645"/>
    </source>
</evidence>
<dbReference type="Proteomes" id="UP000000390">
    <property type="component" value="Chromosome"/>
</dbReference>
<dbReference type="eggNOG" id="arCOG02272">
    <property type="taxonomic scope" value="Archaea"/>
</dbReference>
<feature type="domain" description="HTH bat-type" evidence="3">
    <location>
        <begin position="150"/>
        <end position="201"/>
    </location>
</feature>
<protein>
    <submittedName>
        <fullName evidence="5">DNA binding domain-containing protein</fullName>
    </submittedName>
</protein>
<dbReference type="PANTHER" id="PTHR34236:SF1">
    <property type="entry name" value="DIMETHYL SULFOXIDE REDUCTASE TRANSCRIPTIONAL ACTIVATOR"/>
    <property type="match status" value="1"/>
</dbReference>
<dbReference type="OrthoDB" id="156233at2157"/>
<dbReference type="PATRIC" id="fig|795797.18.peg.115"/>
<feature type="domain" description="Bacterioopsin transcriptional activator GAF and HTH associated" evidence="4">
    <location>
        <begin position="5"/>
        <end position="140"/>
    </location>
</feature>
<keyword evidence="8" id="KW-1185">Reference proteome</keyword>
<keyword evidence="1" id="KW-0805">Transcription regulation</keyword>
<evidence type="ECO:0000256" key="2">
    <source>
        <dbReference type="ARBA" id="ARBA00023163"/>
    </source>
</evidence>
<reference evidence="6 8" key="2">
    <citation type="journal article" date="2014" name="PLoS Genet.">
        <title>Phylogenetically driven sequencing of extremely halophilic archaea reveals strategies for static and dynamic osmo-response.</title>
        <authorList>
            <person name="Becker E.A."/>
            <person name="Seitzer P.M."/>
            <person name="Tritt A."/>
            <person name="Larsen D."/>
            <person name="Krusor M."/>
            <person name="Yao A.I."/>
            <person name="Wu D."/>
            <person name="Madern D."/>
            <person name="Eisen J.A."/>
            <person name="Darling A.E."/>
            <person name="Facciotti M.T."/>
        </authorList>
    </citation>
    <scope>NUCLEOTIDE SEQUENCE [LARGE SCALE GENOMIC DNA]</scope>
    <source>
        <strain evidence="6">B3</strain>
        <strain evidence="8">DSM 18796 / CECT 7217 / JCM 14584 / KCTC 4019 / B3</strain>
    </source>
</reference>
<dbReference type="Pfam" id="PF15915">
    <property type="entry name" value="BAT"/>
    <property type="match status" value="1"/>
</dbReference>
<gene>
    <name evidence="5" type="ordered locus">HacjB3_00565</name>
    <name evidence="6" type="ORF">C497_18767</name>
</gene>
<evidence type="ECO:0000313" key="5">
    <source>
        <dbReference type="EMBL" id="ADJ13506.1"/>
    </source>
</evidence>
<keyword evidence="2" id="KW-0804">Transcription</keyword>
<dbReference type="AlphaFoldDB" id="D8J4E4"/>
<organism evidence="5 7">
    <name type="scientific">Halalkalicoccus jeotgali (strain DSM 18796 / CECT 7217 / JCM 14584 / KCTC 4019 / B3)</name>
    <dbReference type="NCBI Taxonomy" id="795797"/>
    <lineage>
        <taxon>Archaea</taxon>
        <taxon>Methanobacteriati</taxon>
        <taxon>Methanobacteriota</taxon>
        <taxon>Stenosarchaea group</taxon>
        <taxon>Halobacteria</taxon>
        <taxon>Halobacteriales</taxon>
        <taxon>Halococcaceae</taxon>
        <taxon>Halalkalicoccus</taxon>
    </lineage>
</organism>
<dbReference type="EMBL" id="CP002062">
    <property type="protein sequence ID" value="ADJ13506.1"/>
    <property type="molecule type" value="Genomic_DNA"/>
</dbReference>
<dbReference type="STRING" id="795797.HacjB3_00565"/>
<dbReference type="EMBL" id="AOHV01000045">
    <property type="protein sequence ID" value="ELY33019.1"/>
    <property type="molecule type" value="Genomic_DNA"/>
</dbReference>
<dbReference type="PANTHER" id="PTHR34236">
    <property type="entry name" value="DIMETHYL SULFOXIDE REDUCTASE TRANSCRIPTIONAL ACTIVATOR"/>
    <property type="match status" value="1"/>
</dbReference>
<evidence type="ECO:0000256" key="1">
    <source>
        <dbReference type="ARBA" id="ARBA00023015"/>
    </source>
</evidence>
<sequence length="211" mass="24145">MELPSEEFALSQTLSRVEDVEFEVERFVAHDDDHVMPFVWVSDGDGDRIRTELEADESVENIELVSELDGEWLFRMEWVDHIETLIHILVKEEGSILAAFGDESGWQIRVLFADRDGLSRTYDYCRDAGLTVDIRSIYQLDDGREGRFGLTDEQQDTLVAAYERGYFDVPRKITLTDLGEELGISHQALSERLRRGEKSVLKNTVIVGAED</sequence>